<evidence type="ECO:0000259" key="1">
    <source>
        <dbReference type="Pfam" id="PF00905"/>
    </source>
</evidence>
<evidence type="ECO:0000313" key="2">
    <source>
        <dbReference type="EMBL" id="PIP92006.1"/>
    </source>
</evidence>
<dbReference type="AlphaFoldDB" id="A0A2H0EC62"/>
<protein>
    <submittedName>
        <fullName evidence="2">Penicillin-binding protein 2</fullName>
    </submittedName>
</protein>
<name>A0A2H0EC62_9BACT</name>
<dbReference type="GO" id="GO:0071555">
    <property type="term" value="P:cell wall organization"/>
    <property type="evidence" value="ECO:0007669"/>
    <property type="project" value="TreeGrafter"/>
</dbReference>
<dbReference type="Pfam" id="PF00905">
    <property type="entry name" value="Transpeptidase"/>
    <property type="match status" value="1"/>
</dbReference>
<dbReference type="PANTHER" id="PTHR30627:SF2">
    <property type="entry name" value="PEPTIDOGLYCAN D,D-TRANSPEPTIDASE MRDA"/>
    <property type="match status" value="1"/>
</dbReference>
<accession>A0A2H0EC62</accession>
<comment type="caution">
    <text evidence="2">The sequence shown here is derived from an EMBL/GenBank/DDBJ whole genome shotgun (WGS) entry which is preliminary data.</text>
</comment>
<gene>
    <name evidence="2" type="ORF">COW77_02370</name>
</gene>
<dbReference type="Proteomes" id="UP000229241">
    <property type="component" value="Unassembled WGS sequence"/>
</dbReference>
<proteinExistence type="predicted"/>
<sequence length="161" mass="17753">DTYNVSIGQGDLLVTPLQLINYTTVIANGGKIYRPFIVKKIAAEDGKTIKEINSQIIEDYSSNIEIIKEIQRGMIDAVKKPYGTAYLLADLPVSVAAKTGTSQIESNTKINAFFVGYAPVENPEIAILVLVENAREGSLNAVPVAKDILNWYYYNRLIKSL</sequence>
<dbReference type="GO" id="GO:0005886">
    <property type="term" value="C:plasma membrane"/>
    <property type="evidence" value="ECO:0007669"/>
    <property type="project" value="TreeGrafter"/>
</dbReference>
<evidence type="ECO:0000313" key="3">
    <source>
        <dbReference type="Proteomes" id="UP000229241"/>
    </source>
</evidence>
<feature type="domain" description="Penicillin-binding protein transpeptidase" evidence="1">
    <location>
        <begin position="5"/>
        <end position="149"/>
    </location>
</feature>
<dbReference type="SUPFAM" id="SSF56601">
    <property type="entry name" value="beta-lactamase/transpeptidase-like"/>
    <property type="match status" value="1"/>
</dbReference>
<organism evidence="2 3">
    <name type="scientific">Candidatus Wolfebacteria bacterium CG18_big_fil_WC_8_21_14_2_50_39_7</name>
    <dbReference type="NCBI Taxonomy" id="1975071"/>
    <lineage>
        <taxon>Bacteria</taxon>
        <taxon>Candidatus Wolfeibacteriota</taxon>
    </lineage>
</organism>
<reference evidence="2 3" key="1">
    <citation type="submission" date="2017-09" db="EMBL/GenBank/DDBJ databases">
        <title>Depth-based differentiation of microbial function through sediment-hosted aquifers and enrichment of novel symbionts in the deep terrestrial subsurface.</title>
        <authorList>
            <person name="Probst A.J."/>
            <person name="Ladd B."/>
            <person name="Jarett J.K."/>
            <person name="Geller-Mcgrath D.E."/>
            <person name="Sieber C.M."/>
            <person name="Emerson J.B."/>
            <person name="Anantharaman K."/>
            <person name="Thomas B.C."/>
            <person name="Malmstrom R."/>
            <person name="Stieglmeier M."/>
            <person name="Klingl A."/>
            <person name="Woyke T."/>
            <person name="Ryan C.M."/>
            <person name="Banfield J.F."/>
        </authorList>
    </citation>
    <scope>NUCLEOTIDE SEQUENCE [LARGE SCALE GENOMIC DNA]</scope>
    <source>
        <strain evidence="2">CG18_big_fil_WC_8_21_14_2_50_39_7</strain>
    </source>
</reference>
<dbReference type="PANTHER" id="PTHR30627">
    <property type="entry name" value="PEPTIDOGLYCAN D,D-TRANSPEPTIDASE"/>
    <property type="match status" value="1"/>
</dbReference>
<dbReference type="InterPro" id="IPR050515">
    <property type="entry name" value="Beta-lactam/transpept"/>
</dbReference>
<dbReference type="Gene3D" id="3.40.710.10">
    <property type="entry name" value="DD-peptidase/beta-lactamase superfamily"/>
    <property type="match status" value="1"/>
</dbReference>
<dbReference type="InterPro" id="IPR001460">
    <property type="entry name" value="PCN-bd_Tpept"/>
</dbReference>
<dbReference type="GO" id="GO:0008658">
    <property type="term" value="F:penicillin binding"/>
    <property type="evidence" value="ECO:0007669"/>
    <property type="project" value="InterPro"/>
</dbReference>
<dbReference type="EMBL" id="PCTX01000070">
    <property type="protein sequence ID" value="PIP92006.1"/>
    <property type="molecule type" value="Genomic_DNA"/>
</dbReference>
<dbReference type="InterPro" id="IPR012338">
    <property type="entry name" value="Beta-lactam/transpept-like"/>
</dbReference>
<dbReference type="GO" id="GO:0071972">
    <property type="term" value="F:peptidoglycan L,D-transpeptidase activity"/>
    <property type="evidence" value="ECO:0007669"/>
    <property type="project" value="TreeGrafter"/>
</dbReference>
<feature type="non-terminal residue" evidence="2">
    <location>
        <position position="1"/>
    </location>
</feature>